<protein>
    <recommendedName>
        <fullName evidence="7">Phosphatidylglycerol--prolipoprotein diacylglyceryl transferase</fullName>
        <ecNumber evidence="7">2.5.1.145</ecNumber>
    </recommendedName>
</protein>
<dbReference type="PANTHER" id="PTHR30589:SF0">
    <property type="entry name" value="PHOSPHATIDYLGLYCEROL--PROLIPOPROTEIN DIACYLGLYCERYL TRANSFERASE"/>
    <property type="match status" value="1"/>
</dbReference>
<dbReference type="GO" id="GO:0042158">
    <property type="term" value="P:lipoprotein biosynthetic process"/>
    <property type="evidence" value="ECO:0007669"/>
    <property type="project" value="UniProtKB-UniRule"/>
</dbReference>
<keyword evidence="5 7" id="KW-1133">Transmembrane helix</keyword>
<evidence type="ECO:0000256" key="5">
    <source>
        <dbReference type="ARBA" id="ARBA00022989"/>
    </source>
</evidence>
<dbReference type="UniPathway" id="UPA00664"/>
<dbReference type="EMBL" id="QQAX01000002">
    <property type="protein sequence ID" value="RDI48590.1"/>
    <property type="molecule type" value="Genomic_DNA"/>
</dbReference>
<evidence type="ECO:0000256" key="4">
    <source>
        <dbReference type="ARBA" id="ARBA00022692"/>
    </source>
</evidence>
<feature type="binding site" evidence="7">
    <location>
        <position position="139"/>
    </location>
    <ligand>
        <name>a 1,2-diacyl-sn-glycero-3-phospho-(1'-sn-glycerol)</name>
        <dbReference type="ChEBI" id="CHEBI:64716"/>
    </ligand>
</feature>
<feature type="transmembrane region" description="Helical" evidence="7">
    <location>
        <begin position="57"/>
        <end position="76"/>
    </location>
</feature>
<comment type="subcellular location">
    <subcellularLocation>
        <location evidence="7">Cell membrane</location>
        <topology evidence="7">Multi-pass membrane protein</topology>
    </subcellularLocation>
</comment>
<evidence type="ECO:0000256" key="1">
    <source>
        <dbReference type="ARBA" id="ARBA00007150"/>
    </source>
</evidence>
<comment type="pathway">
    <text evidence="7">Protein modification; lipoprotein biosynthesis (diacylglyceryl transfer).</text>
</comment>
<dbReference type="OrthoDB" id="871140at2"/>
<feature type="transmembrane region" description="Helical" evidence="7">
    <location>
        <begin position="20"/>
        <end position="37"/>
    </location>
</feature>
<gene>
    <name evidence="7" type="primary">lgt</name>
    <name evidence="8" type="ORF">C8D86_10217</name>
</gene>
<dbReference type="NCBIfam" id="TIGR00544">
    <property type="entry name" value="lgt"/>
    <property type="match status" value="1"/>
</dbReference>
<dbReference type="PANTHER" id="PTHR30589">
    <property type="entry name" value="PROLIPOPROTEIN DIACYLGLYCERYL TRANSFERASE"/>
    <property type="match status" value="1"/>
</dbReference>
<comment type="caution">
    <text evidence="8">The sequence shown here is derived from an EMBL/GenBank/DDBJ whole genome shotgun (WGS) entry which is preliminary data.</text>
</comment>
<dbReference type="EC" id="2.5.1.145" evidence="7"/>
<dbReference type="GO" id="GO:0005886">
    <property type="term" value="C:plasma membrane"/>
    <property type="evidence" value="ECO:0007669"/>
    <property type="project" value="UniProtKB-SubCell"/>
</dbReference>
<feature type="transmembrane region" description="Helical" evidence="7">
    <location>
        <begin position="120"/>
        <end position="140"/>
    </location>
</feature>
<organism evidence="8 9">
    <name type="scientific">Aquicella lusitana</name>
    <dbReference type="NCBI Taxonomy" id="254246"/>
    <lineage>
        <taxon>Bacteria</taxon>
        <taxon>Pseudomonadati</taxon>
        <taxon>Pseudomonadota</taxon>
        <taxon>Gammaproteobacteria</taxon>
        <taxon>Legionellales</taxon>
        <taxon>Coxiellaceae</taxon>
        <taxon>Aquicella</taxon>
    </lineage>
</organism>
<dbReference type="GO" id="GO:0008961">
    <property type="term" value="F:phosphatidylglycerol-prolipoprotein diacylglyceryl transferase activity"/>
    <property type="evidence" value="ECO:0007669"/>
    <property type="project" value="UniProtKB-UniRule"/>
</dbReference>
<name>A0A370GZ77_9COXI</name>
<keyword evidence="4 7" id="KW-0812">Transmembrane</keyword>
<evidence type="ECO:0000256" key="6">
    <source>
        <dbReference type="ARBA" id="ARBA00023136"/>
    </source>
</evidence>
<proteinExistence type="inferred from homology"/>
<sequence>MLTYPNIDPVAFSIGSWPVYWYGLMYLIGFLGGWGLLSLRLRFSPRGFTQDQLSDIVFYAALGAIIGGRLGYMLFYDWRVLFSDPLLIFQTWKGGMSFHGGFLGVIIAMLICAKRMKKSVVALTDLIAPVVPIGLGAGRIGNFINGELWGRVTTLPWGMVFPNGGPYPRHPSQLYEFLLEGVVLFLVLWIYSRKPRPLGAVSGLFALGYGIFRCTAEFFREPDVQIGYWFGWITEGQLLSLPLILLGIILLIWAYKKERASHETIS</sequence>
<keyword evidence="8" id="KW-0449">Lipoprotein</keyword>
<keyword evidence="3 7" id="KW-0808">Transferase</keyword>
<dbReference type="HAMAP" id="MF_01147">
    <property type="entry name" value="Lgt"/>
    <property type="match status" value="1"/>
</dbReference>
<dbReference type="Proteomes" id="UP000254720">
    <property type="component" value="Unassembled WGS sequence"/>
</dbReference>
<evidence type="ECO:0000313" key="8">
    <source>
        <dbReference type="EMBL" id="RDI48590.1"/>
    </source>
</evidence>
<keyword evidence="2 7" id="KW-1003">Cell membrane</keyword>
<dbReference type="RefSeq" id="WP_114833399.1">
    <property type="nucleotide sequence ID" value="NZ_LR699114.1"/>
</dbReference>
<keyword evidence="6 7" id="KW-0472">Membrane</keyword>
<dbReference type="PROSITE" id="PS01311">
    <property type="entry name" value="LGT"/>
    <property type="match status" value="1"/>
</dbReference>
<evidence type="ECO:0000256" key="7">
    <source>
        <dbReference type="HAMAP-Rule" id="MF_01147"/>
    </source>
</evidence>
<dbReference type="InterPro" id="IPR001640">
    <property type="entry name" value="Lgt"/>
</dbReference>
<feature type="transmembrane region" description="Helical" evidence="7">
    <location>
        <begin position="239"/>
        <end position="255"/>
    </location>
</feature>
<feature type="transmembrane region" description="Helical" evidence="7">
    <location>
        <begin position="198"/>
        <end position="219"/>
    </location>
</feature>
<dbReference type="Pfam" id="PF01790">
    <property type="entry name" value="LGT"/>
    <property type="match status" value="1"/>
</dbReference>
<accession>A0A370GZ77</accession>
<reference evidence="8 9" key="1">
    <citation type="submission" date="2018-07" db="EMBL/GenBank/DDBJ databases">
        <title>Genomic Encyclopedia of Type Strains, Phase IV (KMG-IV): sequencing the most valuable type-strain genomes for metagenomic binning, comparative biology and taxonomic classification.</title>
        <authorList>
            <person name="Goeker M."/>
        </authorList>
    </citation>
    <scope>NUCLEOTIDE SEQUENCE [LARGE SCALE GENOMIC DNA]</scope>
    <source>
        <strain evidence="8 9">DSM 16500</strain>
    </source>
</reference>
<keyword evidence="9" id="KW-1185">Reference proteome</keyword>
<feature type="transmembrane region" description="Helical" evidence="7">
    <location>
        <begin position="174"/>
        <end position="191"/>
    </location>
</feature>
<dbReference type="AlphaFoldDB" id="A0A370GZ77"/>
<evidence type="ECO:0000256" key="2">
    <source>
        <dbReference type="ARBA" id="ARBA00022475"/>
    </source>
</evidence>
<evidence type="ECO:0000313" key="9">
    <source>
        <dbReference type="Proteomes" id="UP000254720"/>
    </source>
</evidence>
<comment type="function">
    <text evidence="7">Catalyzes the transfer of the diacylglyceryl group from phosphatidylglycerol to the sulfhydryl group of the N-terminal cysteine of a prolipoprotein, the first step in the formation of mature lipoproteins.</text>
</comment>
<comment type="catalytic activity">
    <reaction evidence="7">
        <text>L-cysteinyl-[prolipoprotein] + a 1,2-diacyl-sn-glycero-3-phospho-(1'-sn-glycerol) = an S-1,2-diacyl-sn-glyceryl-L-cysteinyl-[prolipoprotein] + sn-glycerol 1-phosphate + H(+)</text>
        <dbReference type="Rhea" id="RHEA:56712"/>
        <dbReference type="Rhea" id="RHEA-COMP:14679"/>
        <dbReference type="Rhea" id="RHEA-COMP:14680"/>
        <dbReference type="ChEBI" id="CHEBI:15378"/>
        <dbReference type="ChEBI" id="CHEBI:29950"/>
        <dbReference type="ChEBI" id="CHEBI:57685"/>
        <dbReference type="ChEBI" id="CHEBI:64716"/>
        <dbReference type="ChEBI" id="CHEBI:140658"/>
        <dbReference type="EC" id="2.5.1.145"/>
    </reaction>
</comment>
<comment type="similarity">
    <text evidence="1 7">Belongs to the Lgt family.</text>
</comment>
<feature type="transmembrane region" description="Helical" evidence="7">
    <location>
        <begin position="96"/>
        <end position="113"/>
    </location>
</feature>
<evidence type="ECO:0000256" key="3">
    <source>
        <dbReference type="ARBA" id="ARBA00022679"/>
    </source>
</evidence>